<evidence type="ECO:0000256" key="16">
    <source>
        <dbReference type="HAMAP-Rule" id="MF_00404"/>
    </source>
</evidence>
<feature type="transmembrane region" description="Helical" evidence="16 17">
    <location>
        <begin position="12"/>
        <end position="38"/>
    </location>
</feature>
<evidence type="ECO:0000256" key="2">
    <source>
        <dbReference type="ARBA" id="ARBA00003002"/>
    </source>
</evidence>
<dbReference type="GO" id="GO:0015451">
    <property type="term" value="F:decarboxylation-driven active transmembrane transporter activity"/>
    <property type="evidence" value="ECO:0007669"/>
    <property type="project" value="UniProtKB-EC"/>
</dbReference>
<evidence type="ECO:0000256" key="17">
    <source>
        <dbReference type="RuleBase" id="RU004278"/>
    </source>
</evidence>
<organism evidence="18 19">
    <name type="scientific">Sinobacterium caligoides</name>
    <dbReference type="NCBI Taxonomy" id="933926"/>
    <lineage>
        <taxon>Bacteria</taxon>
        <taxon>Pseudomonadati</taxon>
        <taxon>Pseudomonadota</taxon>
        <taxon>Gammaproteobacteria</taxon>
        <taxon>Cellvibrionales</taxon>
        <taxon>Spongiibacteraceae</taxon>
        <taxon>Sinobacterium</taxon>
    </lineage>
</organism>
<keyword evidence="19" id="KW-1185">Reference proteome</keyword>
<evidence type="ECO:0000256" key="3">
    <source>
        <dbReference type="ARBA" id="ARBA00004162"/>
    </source>
</evidence>
<evidence type="ECO:0000256" key="5">
    <source>
        <dbReference type="ARBA" id="ARBA00011869"/>
    </source>
</evidence>
<evidence type="ECO:0000256" key="11">
    <source>
        <dbReference type="ARBA" id="ARBA00023053"/>
    </source>
</evidence>
<accession>A0A3N2DNG8</accession>
<keyword evidence="13 16" id="KW-0472">Membrane</keyword>
<keyword evidence="6 16" id="KW-0813">Transport</keyword>
<dbReference type="EC" id="7.2.4.2" evidence="16"/>
<dbReference type="GO" id="GO:0008948">
    <property type="term" value="F:oxaloacetate decarboxylase activity"/>
    <property type="evidence" value="ECO:0007669"/>
    <property type="project" value="UniProtKB-UniRule"/>
</dbReference>
<dbReference type="EMBL" id="RKHR01000004">
    <property type="protein sequence ID" value="ROS01353.1"/>
    <property type="molecule type" value="Genomic_DNA"/>
</dbReference>
<comment type="caution">
    <text evidence="18">The sequence shown here is derived from an EMBL/GenBank/DDBJ whole genome shotgun (WGS) entry which is preliminary data.</text>
</comment>
<comment type="subcellular location">
    <subcellularLocation>
        <location evidence="3 16 17">Cell membrane</location>
        <topology evidence="3 16 17">Single-pass membrane protein</topology>
    </subcellularLocation>
</comment>
<keyword evidence="8 16" id="KW-0812">Transmembrane</keyword>
<dbReference type="HAMAP" id="MF_00404">
    <property type="entry name" value="OadG"/>
    <property type="match status" value="1"/>
</dbReference>
<dbReference type="Pfam" id="PF04277">
    <property type="entry name" value="OAD_gamma"/>
    <property type="match status" value="1"/>
</dbReference>
<evidence type="ECO:0000256" key="10">
    <source>
        <dbReference type="ARBA" id="ARBA00022989"/>
    </source>
</evidence>
<dbReference type="InterPro" id="IPR023424">
    <property type="entry name" value="OadG"/>
</dbReference>
<evidence type="ECO:0000256" key="7">
    <source>
        <dbReference type="ARBA" id="ARBA00022475"/>
    </source>
</evidence>
<protein>
    <recommendedName>
        <fullName evidence="16">Probable oxaloacetate decarboxylase gamma chain</fullName>
        <ecNumber evidence="16">7.2.4.2</ecNumber>
    </recommendedName>
</protein>
<evidence type="ECO:0000256" key="13">
    <source>
        <dbReference type="ARBA" id="ARBA00023136"/>
    </source>
</evidence>
<dbReference type="Proteomes" id="UP000275394">
    <property type="component" value="Unassembled WGS sequence"/>
</dbReference>
<dbReference type="GO" id="GO:0005886">
    <property type="term" value="C:plasma membrane"/>
    <property type="evidence" value="ECO:0007669"/>
    <property type="project" value="UniProtKB-SubCell"/>
</dbReference>
<gene>
    <name evidence="16" type="primary">oadG</name>
    <name evidence="18" type="ORF">EDC56_1788</name>
</gene>
<evidence type="ECO:0000256" key="12">
    <source>
        <dbReference type="ARBA" id="ARBA00023065"/>
    </source>
</evidence>
<proteinExistence type="inferred from homology"/>
<evidence type="ECO:0000256" key="1">
    <source>
        <dbReference type="ARBA" id="ARBA00001959"/>
    </source>
</evidence>
<dbReference type="GO" id="GO:0015081">
    <property type="term" value="F:sodium ion transmembrane transporter activity"/>
    <property type="evidence" value="ECO:0007669"/>
    <property type="project" value="UniProtKB-UniRule"/>
</dbReference>
<keyword evidence="14 16" id="KW-0739">Sodium transport</keyword>
<dbReference type="RefSeq" id="WP_123712155.1">
    <property type="nucleotide sequence ID" value="NZ_RKHR01000004.1"/>
</dbReference>
<keyword evidence="11 16" id="KW-0915">Sodium</keyword>
<evidence type="ECO:0000256" key="14">
    <source>
        <dbReference type="ARBA" id="ARBA00023201"/>
    </source>
</evidence>
<comment type="catalytic activity">
    <reaction evidence="15 16 17">
        <text>oxaloacetate + 2 Na(+)(in) + H(+) = pyruvate + 2 Na(+)(out) + CO2</text>
        <dbReference type="Rhea" id="RHEA:57724"/>
        <dbReference type="ChEBI" id="CHEBI:15361"/>
        <dbReference type="ChEBI" id="CHEBI:15378"/>
        <dbReference type="ChEBI" id="CHEBI:16452"/>
        <dbReference type="ChEBI" id="CHEBI:16526"/>
        <dbReference type="ChEBI" id="CHEBI:29101"/>
        <dbReference type="EC" id="7.2.4.2"/>
    </reaction>
</comment>
<comment type="cofactor">
    <cofactor evidence="1 16 17">
        <name>Na(+)</name>
        <dbReference type="ChEBI" id="CHEBI:29101"/>
    </cofactor>
</comment>
<keyword evidence="10 16" id="KW-1133">Transmembrane helix</keyword>
<dbReference type="InterPro" id="IPR005899">
    <property type="entry name" value="Na_pump_deCOase"/>
</dbReference>
<evidence type="ECO:0000313" key="19">
    <source>
        <dbReference type="Proteomes" id="UP000275394"/>
    </source>
</evidence>
<keyword evidence="7 16" id="KW-1003">Cell membrane</keyword>
<dbReference type="AlphaFoldDB" id="A0A3N2DNG8"/>
<dbReference type="GO" id="GO:0036376">
    <property type="term" value="P:sodium ion export across plasma membrane"/>
    <property type="evidence" value="ECO:0007669"/>
    <property type="project" value="InterPro"/>
</dbReference>
<evidence type="ECO:0000256" key="6">
    <source>
        <dbReference type="ARBA" id="ARBA00022448"/>
    </source>
</evidence>
<sequence length="85" mass="9301">MQESILQQGADLMLYGMGTVFVFLTLLVIVTTLMSSIIQRVAPERPALPVKGMPQPNNKANGQVDPQLTAVITAAIHQYRNKHGK</sequence>
<name>A0A3N2DNG8_9GAMM</name>
<comment type="similarity">
    <text evidence="4 16 17">Belongs to the OadG family.</text>
</comment>
<reference evidence="18 19" key="1">
    <citation type="submission" date="2018-11" db="EMBL/GenBank/DDBJ databases">
        <title>Genomic Encyclopedia of Type Strains, Phase IV (KMG-IV): sequencing the most valuable type-strain genomes for metagenomic binning, comparative biology and taxonomic classification.</title>
        <authorList>
            <person name="Goeker M."/>
        </authorList>
    </citation>
    <scope>NUCLEOTIDE SEQUENCE [LARGE SCALE GENOMIC DNA]</scope>
    <source>
        <strain evidence="18 19">DSM 100316</strain>
    </source>
</reference>
<keyword evidence="9 16" id="KW-1278">Translocase</keyword>
<dbReference type="OrthoDB" id="5772594at2"/>
<comment type="subunit">
    <text evidence="5 16">Heterotrimer of an alpha, a beta and a gamma subunit.</text>
</comment>
<evidence type="ECO:0000256" key="15">
    <source>
        <dbReference type="ARBA" id="ARBA00048176"/>
    </source>
</evidence>
<evidence type="ECO:0000313" key="18">
    <source>
        <dbReference type="EMBL" id="ROS01353.1"/>
    </source>
</evidence>
<evidence type="ECO:0000256" key="9">
    <source>
        <dbReference type="ARBA" id="ARBA00022967"/>
    </source>
</evidence>
<keyword evidence="12 16" id="KW-0406">Ion transport</keyword>
<comment type="function">
    <text evidence="2 16 17">Catalyzes the decarboxylation of oxaloacetate coupled to Na(+) translocation.</text>
</comment>
<evidence type="ECO:0000256" key="4">
    <source>
        <dbReference type="ARBA" id="ARBA00005844"/>
    </source>
</evidence>
<evidence type="ECO:0000256" key="8">
    <source>
        <dbReference type="ARBA" id="ARBA00022692"/>
    </source>
</evidence>
<dbReference type="NCBIfam" id="TIGR01195">
    <property type="entry name" value="oadG_fam"/>
    <property type="match status" value="1"/>
</dbReference>